<dbReference type="AlphaFoldDB" id="A0A3D8TRW8"/>
<keyword evidence="3" id="KW-1185">Reference proteome</keyword>
<name>A0A3D8TRW8_9LIST</name>
<dbReference type="SUPFAM" id="SSF55729">
    <property type="entry name" value="Acyl-CoA N-acyltransferases (Nat)"/>
    <property type="match status" value="1"/>
</dbReference>
<dbReference type="InterPro" id="IPR000182">
    <property type="entry name" value="GNAT_dom"/>
</dbReference>
<dbReference type="CDD" id="cd04301">
    <property type="entry name" value="NAT_SF"/>
    <property type="match status" value="1"/>
</dbReference>
<dbReference type="Pfam" id="PF00583">
    <property type="entry name" value="Acetyltransf_1"/>
    <property type="match status" value="1"/>
</dbReference>
<dbReference type="InterPro" id="IPR016181">
    <property type="entry name" value="Acyl_CoA_acyltransferase"/>
</dbReference>
<evidence type="ECO:0000313" key="3">
    <source>
        <dbReference type="Proteomes" id="UP000257055"/>
    </source>
</evidence>
<proteinExistence type="predicted"/>
<accession>A0A3D8TRW8</accession>
<dbReference type="EMBL" id="LARY01000002">
    <property type="protein sequence ID" value="RDX01530.1"/>
    <property type="molecule type" value="Genomic_DNA"/>
</dbReference>
<reference evidence="3" key="1">
    <citation type="submission" date="2015-04" db="EMBL/GenBank/DDBJ databases">
        <authorList>
            <person name="Schardt J."/>
            <person name="Mueller-Herbst S."/>
            <person name="Scherer S."/>
            <person name="Huptas C."/>
        </authorList>
    </citation>
    <scope>NUCLEOTIDE SEQUENCE [LARGE SCALE GENOMIC DNA]</scope>
    <source>
        <strain evidence="3">Kiel-L1</strain>
    </source>
</reference>
<comment type="caution">
    <text evidence="2">The sequence shown here is derived from an EMBL/GenBank/DDBJ whole genome shotgun (WGS) entry which is preliminary data.</text>
</comment>
<dbReference type="GO" id="GO:0016747">
    <property type="term" value="F:acyltransferase activity, transferring groups other than amino-acyl groups"/>
    <property type="evidence" value="ECO:0007669"/>
    <property type="project" value="InterPro"/>
</dbReference>
<dbReference type="Proteomes" id="UP000257055">
    <property type="component" value="Unassembled WGS sequence"/>
</dbReference>
<keyword evidence="2" id="KW-0808">Transferase</keyword>
<evidence type="ECO:0000313" key="2">
    <source>
        <dbReference type="EMBL" id="RDX01530.1"/>
    </source>
</evidence>
<feature type="domain" description="N-acetyltransferase" evidence="1">
    <location>
        <begin position="7"/>
        <end position="169"/>
    </location>
</feature>
<dbReference type="Gene3D" id="3.40.630.30">
    <property type="match status" value="1"/>
</dbReference>
<dbReference type="PROSITE" id="PS51186">
    <property type="entry name" value="GNAT"/>
    <property type="match status" value="1"/>
</dbReference>
<protein>
    <submittedName>
        <fullName evidence="2">GNAT family acetyltransferase</fullName>
    </submittedName>
</protein>
<gene>
    <name evidence="2" type="ORF">UR08_08915</name>
</gene>
<organism evidence="2 3">
    <name type="scientific">Listeria kieliensis</name>
    <dbReference type="NCBI Taxonomy" id="1621700"/>
    <lineage>
        <taxon>Bacteria</taxon>
        <taxon>Bacillati</taxon>
        <taxon>Bacillota</taxon>
        <taxon>Bacilli</taxon>
        <taxon>Bacillales</taxon>
        <taxon>Listeriaceae</taxon>
        <taxon>Listeria</taxon>
    </lineage>
</organism>
<dbReference type="RefSeq" id="WP_115753767.1">
    <property type="nucleotide sequence ID" value="NZ_LARY01000002.1"/>
</dbReference>
<evidence type="ECO:0000259" key="1">
    <source>
        <dbReference type="PROSITE" id="PS51186"/>
    </source>
</evidence>
<sequence length="171" mass="19084">MKKSYHVKFLTNKPEDIDLAEAVCKKCEDYYKLEKGRTATREDAAAVILGLPEGKTRYDKFAMAILDEANTPIGLIDIVADYPKTGEWIIGLLLLVPEARNGGMGRVLHEVIREWAQDSGADSLRVGVLKSNRSAAGFWRHLGYEHQGDKTIQVGGRENEVEVLTRKIDKA</sequence>